<evidence type="ECO:0000256" key="1">
    <source>
        <dbReference type="SAM" id="Phobius"/>
    </source>
</evidence>
<reference evidence="4" key="1">
    <citation type="submission" date="2023-07" db="EMBL/GenBank/DDBJ databases">
        <authorList>
            <person name="Colorado M.A."/>
            <person name="Villamil L.M."/>
            <person name="Melo J.F."/>
            <person name="Rodriguez J.A."/>
            <person name="Ruiz R.Y."/>
        </authorList>
    </citation>
    <scope>NUCLEOTIDE SEQUENCE [LARGE SCALE GENOMIC DNA]</scope>
    <source>
        <strain evidence="4">C33</strain>
    </source>
</reference>
<feature type="domain" description="PASTA" evidence="2">
    <location>
        <begin position="98"/>
        <end position="164"/>
    </location>
</feature>
<dbReference type="RefSeq" id="WP_320312769.1">
    <property type="nucleotide sequence ID" value="NZ_JAVIKH010000002.1"/>
</dbReference>
<comment type="caution">
    <text evidence="3">The sequence shown here is derived from an EMBL/GenBank/DDBJ whole genome shotgun (WGS) entry which is preliminary data.</text>
</comment>
<sequence length="233" mass="25597">MKKYLAYLLSFVLVISICFFSFNIALKTYFNKSYYSLPNLVGMNLPQINKIDSIDKVNVIVAGTDFSDLPAGAVFKQNPLPEKVVKEGRTVRVWLSKGKDDYTMPDFANKNLIEVSARLQEEGVKLKKVSYTSSNLPYNTVLATTPSSGENTQKNKGVSLLLSNSNSVATVEVPDTIGYTFEEANNELISKGLIIGTVKEKVIPDLEKGIVVETTHMGETVPAGTIIDLVVSY</sequence>
<dbReference type="Proteomes" id="UP001279681">
    <property type="component" value="Unassembled WGS sequence"/>
</dbReference>
<feature type="domain" description="PASTA" evidence="2">
    <location>
        <begin position="31"/>
        <end position="97"/>
    </location>
</feature>
<accession>A0ABU4WA43</accession>
<dbReference type="EMBL" id="JAVIKH010000002">
    <property type="protein sequence ID" value="MDX8335363.1"/>
    <property type="molecule type" value="Genomic_DNA"/>
</dbReference>
<gene>
    <name evidence="3" type="ORF">RFV38_02445</name>
</gene>
<dbReference type="CDD" id="cd06577">
    <property type="entry name" value="PASTA_pknB"/>
    <property type="match status" value="3"/>
</dbReference>
<keyword evidence="1" id="KW-0812">Transmembrane</keyword>
<feature type="transmembrane region" description="Helical" evidence="1">
    <location>
        <begin position="6"/>
        <end position="26"/>
    </location>
</feature>
<feature type="domain" description="PASTA" evidence="2">
    <location>
        <begin position="167"/>
        <end position="233"/>
    </location>
</feature>
<proteinExistence type="predicted"/>
<keyword evidence="1" id="KW-0472">Membrane</keyword>
<dbReference type="SUPFAM" id="SSF54184">
    <property type="entry name" value="Penicillin-binding protein 2x (pbp-2x), c-terminal domain"/>
    <property type="match status" value="1"/>
</dbReference>
<protein>
    <submittedName>
        <fullName evidence="3">PASTA domain-containing protein</fullName>
    </submittedName>
</protein>
<keyword evidence="1" id="KW-1133">Transmembrane helix</keyword>
<evidence type="ECO:0000259" key="2">
    <source>
        <dbReference type="PROSITE" id="PS51178"/>
    </source>
</evidence>
<name>A0ABU4WA43_9FUSO</name>
<dbReference type="InterPro" id="IPR005543">
    <property type="entry name" value="PASTA_dom"/>
</dbReference>
<organism evidence="3 4">
    <name type="scientific">Candidatus Cetobacterium colombiensis</name>
    <dbReference type="NCBI Taxonomy" id="3073100"/>
    <lineage>
        <taxon>Bacteria</taxon>
        <taxon>Fusobacteriati</taxon>
        <taxon>Fusobacteriota</taxon>
        <taxon>Fusobacteriia</taxon>
        <taxon>Fusobacteriales</taxon>
        <taxon>Fusobacteriaceae</taxon>
        <taxon>Cetobacterium</taxon>
    </lineage>
</organism>
<dbReference type="Gene3D" id="3.30.10.20">
    <property type="match status" value="3"/>
</dbReference>
<dbReference type="SMART" id="SM00740">
    <property type="entry name" value="PASTA"/>
    <property type="match status" value="3"/>
</dbReference>
<keyword evidence="4" id="KW-1185">Reference proteome</keyword>
<dbReference type="Pfam" id="PF03793">
    <property type="entry name" value="PASTA"/>
    <property type="match status" value="3"/>
</dbReference>
<evidence type="ECO:0000313" key="3">
    <source>
        <dbReference type="EMBL" id="MDX8335363.1"/>
    </source>
</evidence>
<dbReference type="PROSITE" id="PS51178">
    <property type="entry name" value="PASTA"/>
    <property type="match status" value="3"/>
</dbReference>
<evidence type="ECO:0000313" key="4">
    <source>
        <dbReference type="Proteomes" id="UP001279681"/>
    </source>
</evidence>